<keyword evidence="2" id="KW-1185">Reference proteome</keyword>
<comment type="caution">
    <text evidence="1">The sequence shown here is derived from an EMBL/GenBank/DDBJ whole genome shotgun (WGS) entry which is preliminary data.</text>
</comment>
<dbReference type="EMBL" id="JBEZFP010000053">
    <property type="protein sequence ID" value="MEU8135936.1"/>
    <property type="molecule type" value="Genomic_DNA"/>
</dbReference>
<dbReference type="Proteomes" id="UP001551482">
    <property type="component" value="Unassembled WGS sequence"/>
</dbReference>
<evidence type="ECO:0000313" key="1">
    <source>
        <dbReference type="EMBL" id="MEU8135936.1"/>
    </source>
</evidence>
<proteinExistence type="predicted"/>
<dbReference type="RefSeq" id="WP_358356082.1">
    <property type="nucleotide sequence ID" value="NZ_JBEZFP010000053.1"/>
</dbReference>
<sequence length="775" mass="83396">MTSHPNELALLLDACAAADLAAALARLPAGTRTDVLRHGAARHPALVSWALDHGTSDELRALAANPRLDRRQLHLLADCADHRAASAGRPVDGALAGALYRHRNATPALRRRLLDAPVLSDEMRGCVMHMTARALLAPALDCPHPELVKRAEILARGPHGRRPPNTPAALYAWFKGTTYTSPKSHALLRGRIPLFRPDKWTPADWAELTALHDADPLDPAPCSVLAELPECPRDVALALLRDDSGDDVRADTLLAGLRSGAFTAADVVLRAPHAPHVLRALEAFDRDCDAIAHSLLVHDLHRELTALVRRSLGDDPAVWRALLAHLSAGGFPGTLPDLAAAARTAPAPPYPQRPWPHTQQVSTSPFVHLLRFADPAAMSGILGALDPHDLGEIAHYDIQKPLPDALVDAFLDHAGPEVLEVFVPHHAHHDRTRACLLRRDDPSVNATLLRGSDVPRRTWYEIAAGTPHSPQAGGGRVPLHPDVRSYLRGEGSRRPGGGSAMRFAVHTRDADLVPAALRRPLTTAHQITACRFLAETGRITELAELSGRHGPLDPLLGTAIRRTLAVRGPRALGRRLAALDRAQAVHDLQHGTAEAVHAQLERDEPPPWQEIQSLVLTGRLPVRSRELLAEHPDLPDAVAIALLRADDGTTAVPFVLAPRSRTWATAALGLLPVVPVWMDGRLHPDLLWSARCLESGAVTAEDVFALGRPARSVLRLIGAYPYELGKLRGHLADEAARLTADRPDTWAVAAALLGEFTGTLPELLATVAAATAPTA</sequence>
<reference evidence="1 2" key="1">
    <citation type="submission" date="2024-06" db="EMBL/GenBank/DDBJ databases">
        <title>The Natural Products Discovery Center: Release of the First 8490 Sequenced Strains for Exploring Actinobacteria Biosynthetic Diversity.</title>
        <authorList>
            <person name="Kalkreuter E."/>
            <person name="Kautsar S.A."/>
            <person name="Yang D."/>
            <person name="Bader C.D."/>
            <person name="Teijaro C.N."/>
            <person name="Fluegel L."/>
            <person name="Davis C.M."/>
            <person name="Simpson J.R."/>
            <person name="Lauterbach L."/>
            <person name="Steele A.D."/>
            <person name="Gui C."/>
            <person name="Meng S."/>
            <person name="Li G."/>
            <person name="Viehrig K."/>
            <person name="Ye F."/>
            <person name="Su P."/>
            <person name="Kiefer A.F."/>
            <person name="Nichols A."/>
            <person name="Cepeda A.J."/>
            <person name="Yan W."/>
            <person name="Fan B."/>
            <person name="Jiang Y."/>
            <person name="Adhikari A."/>
            <person name="Zheng C.-J."/>
            <person name="Schuster L."/>
            <person name="Cowan T.M."/>
            <person name="Smanski M.J."/>
            <person name="Chevrette M.G."/>
            <person name="De Carvalho L.P.S."/>
            <person name="Shen B."/>
        </authorList>
    </citation>
    <scope>NUCLEOTIDE SEQUENCE [LARGE SCALE GENOMIC DNA]</scope>
    <source>
        <strain evidence="1 2">NPDC048946</strain>
    </source>
</reference>
<gene>
    <name evidence="1" type="ORF">AB0C36_20765</name>
</gene>
<organism evidence="1 2">
    <name type="scientific">Streptodolium elevatio</name>
    <dbReference type="NCBI Taxonomy" id="3157996"/>
    <lineage>
        <taxon>Bacteria</taxon>
        <taxon>Bacillati</taxon>
        <taxon>Actinomycetota</taxon>
        <taxon>Actinomycetes</taxon>
        <taxon>Kitasatosporales</taxon>
        <taxon>Streptomycetaceae</taxon>
        <taxon>Streptodolium</taxon>
    </lineage>
</organism>
<protein>
    <submittedName>
        <fullName evidence="1">Uncharacterized protein</fullName>
    </submittedName>
</protein>
<evidence type="ECO:0000313" key="2">
    <source>
        <dbReference type="Proteomes" id="UP001551482"/>
    </source>
</evidence>
<name>A0ABV3DJR9_9ACTN</name>
<accession>A0ABV3DJR9</accession>